<comment type="subcellular location">
    <subcellularLocation>
        <location evidence="1 14">Cell membrane</location>
        <topology evidence="1 14">Multi-pass membrane protein</topology>
    </subcellularLocation>
</comment>
<evidence type="ECO:0000256" key="11">
    <source>
        <dbReference type="ARBA" id="ARBA00023004"/>
    </source>
</evidence>
<dbReference type="Proteomes" id="UP000297839">
    <property type="component" value="Unassembled WGS sequence"/>
</dbReference>
<evidence type="ECO:0000256" key="3">
    <source>
        <dbReference type="ARBA" id="ARBA00006501"/>
    </source>
</evidence>
<sequence>MLWVKALHIVFVASWFAGLFYLPRIFVNLAMVPAGSDAERDRLLLMARKLLRFTTMLAVPALAFGLWLWLGYGIGRGSGWLHAKLAVVVLVIGYHHACAVLLKKFSAGANQRSHKWYRWFNEVPVLLLLAAVVLVVVKPF</sequence>
<proteinExistence type="inferred from homology"/>
<keyword evidence="6 14" id="KW-0349">Heme</keyword>
<evidence type="ECO:0000256" key="13">
    <source>
        <dbReference type="ARBA" id="ARBA00048390"/>
    </source>
</evidence>
<dbReference type="InterPro" id="IPR005265">
    <property type="entry name" value="HemJ-like"/>
</dbReference>
<keyword evidence="17" id="KW-1185">Reference proteome</keyword>
<comment type="pathway">
    <text evidence="2 14 15">Porphyrin-containing compound metabolism; protoporphyrin-IX biosynthesis; protoporphyrin-IX from protoporphyrinogen-IX: step 1/1.</text>
</comment>
<dbReference type="EMBL" id="SMLK01000011">
    <property type="protein sequence ID" value="TFY96629.1"/>
    <property type="molecule type" value="Genomic_DNA"/>
</dbReference>
<evidence type="ECO:0000256" key="2">
    <source>
        <dbReference type="ARBA" id="ARBA00005073"/>
    </source>
</evidence>
<keyword evidence="8 14" id="KW-0479">Metal-binding</keyword>
<reference evidence="16 17" key="1">
    <citation type="submission" date="2019-03" db="EMBL/GenBank/DDBJ databases">
        <title>Ramlibacter sp. 18x22-1, whole genome shotgun sequence.</title>
        <authorList>
            <person name="Zhang X."/>
            <person name="Feng G."/>
            <person name="Zhu H."/>
        </authorList>
    </citation>
    <scope>NUCLEOTIDE SEQUENCE [LARGE SCALE GENOMIC DNA]</scope>
    <source>
        <strain evidence="16 17">18x22-1</strain>
    </source>
</reference>
<comment type="similarity">
    <text evidence="3 14 15">Belongs to the HemJ family.</text>
</comment>
<dbReference type="PANTHER" id="PTHR40255:SF1">
    <property type="entry name" value="PROTOPORPHYRINOGEN IX OXIDASE"/>
    <property type="match status" value="1"/>
</dbReference>
<keyword evidence="5 14" id="KW-1003">Cell membrane</keyword>
<name>A0A4Z0BE22_9BURK</name>
<keyword evidence="7 14" id="KW-0812">Transmembrane</keyword>
<comment type="function">
    <text evidence="14 15">Catalyzes the oxidation of protoporphyrinogen IX to protoporphyrin IX.</text>
</comment>
<evidence type="ECO:0000256" key="4">
    <source>
        <dbReference type="ARBA" id="ARBA00017504"/>
    </source>
</evidence>
<keyword evidence="9 14" id="KW-1133">Transmembrane helix</keyword>
<evidence type="ECO:0000256" key="9">
    <source>
        <dbReference type="ARBA" id="ARBA00022989"/>
    </source>
</evidence>
<evidence type="ECO:0000256" key="12">
    <source>
        <dbReference type="ARBA" id="ARBA00023136"/>
    </source>
</evidence>
<dbReference type="GO" id="GO:0046872">
    <property type="term" value="F:metal ion binding"/>
    <property type="evidence" value="ECO:0007669"/>
    <property type="project" value="UniProtKB-UniRule"/>
</dbReference>
<dbReference type="GO" id="GO:0005886">
    <property type="term" value="C:plasma membrane"/>
    <property type="evidence" value="ECO:0007669"/>
    <property type="project" value="UniProtKB-SubCell"/>
</dbReference>
<feature type="binding site" description="axial binding residue" evidence="14">
    <location>
        <position position="8"/>
    </location>
    <ligand>
        <name>heme</name>
        <dbReference type="ChEBI" id="CHEBI:30413"/>
    </ligand>
    <ligandPart>
        <name>Fe</name>
        <dbReference type="ChEBI" id="CHEBI:18248"/>
    </ligandPart>
</feature>
<keyword evidence="11 14" id="KW-0408">Iron</keyword>
<keyword evidence="12 14" id="KW-0472">Membrane</keyword>
<keyword evidence="10 14" id="KW-0560">Oxidoreductase</keyword>
<protein>
    <recommendedName>
        <fullName evidence="4 14">Protoporphyrinogen IX oxidase</fullName>
        <shortName evidence="14">PPO</shortName>
        <ecNumber evidence="14 15">1.3.99.-</ecNumber>
    </recommendedName>
</protein>
<dbReference type="Pfam" id="PF03653">
    <property type="entry name" value="UPF0093"/>
    <property type="match status" value="1"/>
</dbReference>
<gene>
    <name evidence="16" type="ORF">EZ216_20480</name>
</gene>
<evidence type="ECO:0000313" key="17">
    <source>
        <dbReference type="Proteomes" id="UP000297839"/>
    </source>
</evidence>
<dbReference type="HAMAP" id="MF_02239">
    <property type="entry name" value="HemJ"/>
    <property type="match status" value="1"/>
</dbReference>
<feature type="transmembrane region" description="Helical" evidence="14">
    <location>
        <begin position="82"/>
        <end position="102"/>
    </location>
</feature>
<accession>A0A4Z0BE22</accession>
<dbReference type="PANTHER" id="PTHR40255">
    <property type="entry name" value="UPF0093 MEMBRANE PROTEIN SLR1790"/>
    <property type="match status" value="1"/>
</dbReference>
<evidence type="ECO:0000256" key="15">
    <source>
        <dbReference type="PIRNR" id="PIRNR004638"/>
    </source>
</evidence>
<dbReference type="GO" id="GO:0006782">
    <property type="term" value="P:protoporphyrinogen IX biosynthetic process"/>
    <property type="evidence" value="ECO:0007669"/>
    <property type="project" value="UniProtKB-UniRule"/>
</dbReference>
<evidence type="ECO:0000256" key="8">
    <source>
        <dbReference type="ARBA" id="ARBA00022723"/>
    </source>
</evidence>
<feature type="transmembrane region" description="Helical" evidence="14">
    <location>
        <begin position="123"/>
        <end position="139"/>
    </location>
</feature>
<dbReference type="GO" id="GO:0070818">
    <property type="term" value="F:protoporphyrinogen oxidase activity"/>
    <property type="evidence" value="ECO:0007669"/>
    <property type="project" value="UniProtKB-UniRule"/>
</dbReference>
<evidence type="ECO:0000256" key="1">
    <source>
        <dbReference type="ARBA" id="ARBA00004651"/>
    </source>
</evidence>
<comment type="subunit">
    <text evidence="14">Homodimer.</text>
</comment>
<dbReference type="RefSeq" id="WP_135251657.1">
    <property type="nucleotide sequence ID" value="NZ_SMLK01000011.1"/>
</dbReference>
<evidence type="ECO:0000256" key="14">
    <source>
        <dbReference type="HAMAP-Rule" id="MF_02239"/>
    </source>
</evidence>
<organism evidence="16 17">
    <name type="scientific">Ramlibacter humi</name>
    <dbReference type="NCBI Taxonomy" id="2530451"/>
    <lineage>
        <taxon>Bacteria</taxon>
        <taxon>Pseudomonadati</taxon>
        <taxon>Pseudomonadota</taxon>
        <taxon>Betaproteobacteria</taxon>
        <taxon>Burkholderiales</taxon>
        <taxon>Comamonadaceae</taxon>
        <taxon>Ramlibacter</taxon>
    </lineage>
</organism>
<feature type="transmembrane region" description="Helical" evidence="14">
    <location>
        <begin position="50"/>
        <end position="70"/>
    </location>
</feature>
<evidence type="ECO:0000256" key="7">
    <source>
        <dbReference type="ARBA" id="ARBA00022692"/>
    </source>
</evidence>
<dbReference type="EC" id="1.3.99.-" evidence="14 15"/>
<evidence type="ECO:0000256" key="6">
    <source>
        <dbReference type="ARBA" id="ARBA00022617"/>
    </source>
</evidence>
<dbReference type="UniPathway" id="UPA00251">
    <property type="reaction ID" value="UER00324"/>
</dbReference>
<feature type="binding site" description="axial binding residue" evidence="14">
    <location>
        <position position="84"/>
    </location>
    <ligand>
        <name>heme</name>
        <dbReference type="ChEBI" id="CHEBI:30413"/>
    </ligand>
    <ligandPart>
        <name>Fe</name>
        <dbReference type="ChEBI" id="CHEBI:18248"/>
    </ligandPart>
</feature>
<dbReference type="AlphaFoldDB" id="A0A4Z0BE22"/>
<evidence type="ECO:0000256" key="5">
    <source>
        <dbReference type="ARBA" id="ARBA00022475"/>
    </source>
</evidence>
<dbReference type="OrthoDB" id="9800824at2"/>
<evidence type="ECO:0000313" key="16">
    <source>
        <dbReference type="EMBL" id="TFY96629.1"/>
    </source>
</evidence>
<dbReference type="PIRSF" id="PIRSF004638">
    <property type="entry name" value="UCP004638"/>
    <property type="match status" value="1"/>
</dbReference>
<evidence type="ECO:0000256" key="10">
    <source>
        <dbReference type="ARBA" id="ARBA00023002"/>
    </source>
</evidence>
<comment type="cofactor">
    <cofactor evidence="14 15">
        <name>heme b</name>
        <dbReference type="ChEBI" id="CHEBI:60344"/>
    </cofactor>
    <text evidence="14 15">Binds 1 heme b (iron(II)-protoporphyrin IX) group per subunit.</text>
</comment>
<feature type="transmembrane region" description="Helical" evidence="14">
    <location>
        <begin position="6"/>
        <end position="29"/>
    </location>
</feature>
<comment type="catalytic activity">
    <reaction evidence="13 14 15">
        <text>protoporphyrinogen IX + 3 A = protoporphyrin IX + 3 AH2</text>
        <dbReference type="Rhea" id="RHEA:62000"/>
        <dbReference type="ChEBI" id="CHEBI:13193"/>
        <dbReference type="ChEBI" id="CHEBI:17499"/>
        <dbReference type="ChEBI" id="CHEBI:57306"/>
        <dbReference type="ChEBI" id="CHEBI:57307"/>
    </reaction>
</comment>
<comment type="caution">
    <text evidence="16">The sequence shown here is derived from an EMBL/GenBank/DDBJ whole genome shotgun (WGS) entry which is preliminary data.</text>
</comment>